<name>N6ULV7_DENPD</name>
<reference evidence="1" key="1">
    <citation type="journal article" date="2013" name="Genome Biol.">
        <title>Draft genome of the mountain pine beetle, Dendroctonus ponderosae Hopkins, a major forest pest.</title>
        <authorList>
            <person name="Keeling C.I."/>
            <person name="Yuen M.M."/>
            <person name="Liao N.Y."/>
            <person name="Docking T.R."/>
            <person name="Chan S.K."/>
            <person name="Taylor G.A."/>
            <person name="Palmquist D.L."/>
            <person name="Jackman S.D."/>
            <person name="Nguyen A."/>
            <person name="Li M."/>
            <person name="Henderson H."/>
            <person name="Janes J.K."/>
            <person name="Zhao Y."/>
            <person name="Pandoh P."/>
            <person name="Moore R."/>
            <person name="Sperling F.A."/>
            <person name="Huber D.P."/>
            <person name="Birol I."/>
            <person name="Jones S.J."/>
            <person name="Bohlmann J."/>
        </authorList>
    </citation>
    <scope>NUCLEOTIDE SEQUENCE</scope>
</reference>
<accession>N6ULV7</accession>
<feature type="non-terminal residue" evidence="1">
    <location>
        <position position="1"/>
    </location>
</feature>
<organism evidence="1">
    <name type="scientific">Dendroctonus ponderosae</name>
    <name type="common">Mountain pine beetle</name>
    <dbReference type="NCBI Taxonomy" id="77166"/>
    <lineage>
        <taxon>Eukaryota</taxon>
        <taxon>Metazoa</taxon>
        <taxon>Ecdysozoa</taxon>
        <taxon>Arthropoda</taxon>
        <taxon>Hexapoda</taxon>
        <taxon>Insecta</taxon>
        <taxon>Pterygota</taxon>
        <taxon>Neoptera</taxon>
        <taxon>Endopterygota</taxon>
        <taxon>Coleoptera</taxon>
        <taxon>Polyphaga</taxon>
        <taxon>Cucujiformia</taxon>
        <taxon>Curculionidae</taxon>
        <taxon>Scolytinae</taxon>
        <taxon>Dendroctonus</taxon>
    </lineage>
</organism>
<dbReference type="AlphaFoldDB" id="N6ULV7"/>
<gene>
    <name evidence="1" type="ORF">YQE_03864</name>
</gene>
<dbReference type="HOGENOM" id="CLU_3225140_0_0_1"/>
<sequence>MTQLFRSGLKSMGGNLIQTTWFSFQIKMKILRLRISAKRLTLKV</sequence>
<dbReference type="EMBL" id="KB740660">
    <property type="protein sequence ID" value="ENN79692.1"/>
    <property type="molecule type" value="Genomic_DNA"/>
</dbReference>
<protein>
    <submittedName>
        <fullName evidence="1">Uncharacterized protein</fullName>
    </submittedName>
</protein>
<evidence type="ECO:0000313" key="1">
    <source>
        <dbReference type="EMBL" id="ENN79692.1"/>
    </source>
</evidence>
<proteinExistence type="predicted"/>